<dbReference type="AlphaFoldDB" id="A0A2I2GHD8"/>
<dbReference type="STRING" id="1392250.A0A2I2GHD8"/>
<gene>
    <name evidence="1" type="ORF">P170DRAFT_423176</name>
</gene>
<dbReference type="GeneID" id="36555185"/>
<proteinExistence type="predicted"/>
<accession>A0A2I2GHD8</accession>
<dbReference type="Proteomes" id="UP000234275">
    <property type="component" value="Unassembled WGS sequence"/>
</dbReference>
<dbReference type="EMBL" id="MSFO01000002">
    <property type="protein sequence ID" value="PLB52290.1"/>
    <property type="molecule type" value="Genomic_DNA"/>
</dbReference>
<evidence type="ECO:0000313" key="2">
    <source>
        <dbReference type="Proteomes" id="UP000234275"/>
    </source>
</evidence>
<dbReference type="OrthoDB" id="1577640at2759"/>
<reference evidence="1 2" key="1">
    <citation type="submission" date="2016-12" db="EMBL/GenBank/DDBJ databases">
        <title>The genomes of Aspergillus section Nigri reveals drivers in fungal speciation.</title>
        <authorList>
            <consortium name="DOE Joint Genome Institute"/>
            <person name="Vesth T.C."/>
            <person name="Nybo J."/>
            <person name="Theobald S."/>
            <person name="Brandl J."/>
            <person name="Frisvad J.C."/>
            <person name="Nielsen K.F."/>
            <person name="Lyhne E.K."/>
            <person name="Kogle M.E."/>
            <person name="Kuo A."/>
            <person name="Riley R."/>
            <person name="Clum A."/>
            <person name="Nolan M."/>
            <person name="Lipzen A."/>
            <person name="Salamov A."/>
            <person name="Henrissat B."/>
            <person name="Wiebenga A."/>
            <person name="De Vries R.P."/>
            <person name="Grigoriev I.V."/>
            <person name="Mortensen U.H."/>
            <person name="Andersen M.R."/>
            <person name="Baker S.E."/>
        </authorList>
    </citation>
    <scope>NUCLEOTIDE SEQUENCE [LARGE SCALE GENOMIC DNA]</scope>
    <source>
        <strain evidence="1 2">IBT 23096</strain>
    </source>
</reference>
<dbReference type="VEuPathDB" id="FungiDB:P170DRAFT_423176"/>
<name>A0A2I2GHD8_9EURO</name>
<sequence length="362" mass="41352">MCNLYQNIYHQANCLDPDEHFIHISLQGGLTGRCKAGPHERYVPIPGQCKECHRRDDEQKPHSSSTTEPELAPWVEYSAEYDDEDICEFAVAWDLPLAIAGEPDVETFLLEAVTLTRTECTVKAMSCEQYIREEYGALGLVLLENIFSALYSPGGCYVVLTSPVEDSTVKIYVCPSMIDVSLFGEMYYLRDLVLWLCLSFVTPQIGDLDIDFKLLVLLSDVKWSVVHDGGFLLRGPFTALTPIEQLGDEYVVWHFEEHEHVEQFDSAELEAVQIPWLKTLSMRRLRSKKALQFRGAVGSPASFSMLCDLGHTHFLPSHTDHKDGQWGLEQWAKMTHLVYRKECHVDHLHQCYTRLNHNLVIM</sequence>
<protein>
    <submittedName>
        <fullName evidence="1">Uncharacterized protein</fullName>
    </submittedName>
</protein>
<keyword evidence="2" id="KW-1185">Reference proteome</keyword>
<evidence type="ECO:0000313" key="1">
    <source>
        <dbReference type="EMBL" id="PLB52290.1"/>
    </source>
</evidence>
<comment type="caution">
    <text evidence="1">The sequence shown here is derived from an EMBL/GenBank/DDBJ whole genome shotgun (WGS) entry which is preliminary data.</text>
</comment>
<dbReference type="RefSeq" id="XP_024707592.1">
    <property type="nucleotide sequence ID" value="XM_024847486.1"/>
</dbReference>
<organism evidence="1 2">
    <name type="scientific">Aspergillus steynii IBT 23096</name>
    <dbReference type="NCBI Taxonomy" id="1392250"/>
    <lineage>
        <taxon>Eukaryota</taxon>
        <taxon>Fungi</taxon>
        <taxon>Dikarya</taxon>
        <taxon>Ascomycota</taxon>
        <taxon>Pezizomycotina</taxon>
        <taxon>Eurotiomycetes</taxon>
        <taxon>Eurotiomycetidae</taxon>
        <taxon>Eurotiales</taxon>
        <taxon>Aspergillaceae</taxon>
        <taxon>Aspergillus</taxon>
        <taxon>Aspergillus subgen. Circumdati</taxon>
    </lineage>
</organism>